<proteinExistence type="predicted"/>
<reference evidence="1" key="1">
    <citation type="submission" date="2023-07" db="EMBL/GenBank/DDBJ databases">
        <authorList>
            <person name="Stuckert A."/>
        </authorList>
    </citation>
    <scope>NUCLEOTIDE SEQUENCE</scope>
</reference>
<accession>A0ABN9M2H8</accession>
<protein>
    <submittedName>
        <fullName evidence="1">Uncharacterized protein</fullName>
    </submittedName>
</protein>
<gene>
    <name evidence="1" type="ORF">RIMI_LOCUS13737243</name>
</gene>
<comment type="caution">
    <text evidence="1">The sequence shown here is derived from an EMBL/GenBank/DDBJ whole genome shotgun (WGS) entry which is preliminary data.</text>
</comment>
<dbReference type="Gene3D" id="1.10.287.3160">
    <property type="match status" value="1"/>
</dbReference>
<dbReference type="Proteomes" id="UP001176940">
    <property type="component" value="Unassembled WGS sequence"/>
</dbReference>
<dbReference type="EMBL" id="CAUEEQ010034367">
    <property type="protein sequence ID" value="CAJ0952120.1"/>
    <property type="molecule type" value="Genomic_DNA"/>
</dbReference>
<evidence type="ECO:0000313" key="2">
    <source>
        <dbReference type="Proteomes" id="UP001176940"/>
    </source>
</evidence>
<sequence length="576" mass="65629">MDEDRDETTRRLFHFALEIISLLSGEDYTIVRKTPGGGVTPIIHLQESGGRSPGPITEPPPHSLLHERNKKILELSNKMIELLSGRGDCWEIIQDWRILGNEWRGDCWDIIQDRRILGDERRGDCWDIIQDWRILGDDRRGDFWDILQDGTGGFWVMSGEDSTGGFWVMSGEVTAGTLFSTGGFWVMSGEVTAGTLYSTGGFWVMSGEDWRILGDERRGDSWDIIQHWRILGDERRGDCWDIVQHWRILGDERRGDCWDIIQEGTGGFWVMSGEGDMVSDPKKVKPNRKCAACAAKLPSTYKKKLCQPCTDEVLRSEQPSLMDSIRTLIRQEVQSSMAAFSQARHHNLPLLKKGRWVRLSQTPTQARYIPRVQSIAGKKRVLLLLLFPNLTDLEELISMVRGTMGVEEEAEDHSVQDDMFGGLKPKSIKGFPIHENIENLILQEWGLPEKGLNVPSEFQNCFPLEGDCSLFDMPKVDVQVSRVTKKTALPFEDSSQLKDPMDRKTESLLRKSWETLTNLLRSNVASTCVARSLFLWLRTLENRLVQGTSREDFLNSLSLLQKELDSSRTLPRNQFG</sequence>
<keyword evidence="2" id="KW-1185">Reference proteome</keyword>
<evidence type="ECO:0000313" key="1">
    <source>
        <dbReference type="EMBL" id="CAJ0952120.1"/>
    </source>
</evidence>
<organism evidence="1 2">
    <name type="scientific">Ranitomeya imitator</name>
    <name type="common">mimic poison frog</name>
    <dbReference type="NCBI Taxonomy" id="111125"/>
    <lineage>
        <taxon>Eukaryota</taxon>
        <taxon>Metazoa</taxon>
        <taxon>Chordata</taxon>
        <taxon>Craniata</taxon>
        <taxon>Vertebrata</taxon>
        <taxon>Euteleostomi</taxon>
        <taxon>Amphibia</taxon>
        <taxon>Batrachia</taxon>
        <taxon>Anura</taxon>
        <taxon>Neobatrachia</taxon>
        <taxon>Hyloidea</taxon>
        <taxon>Dendrobatidae</taxon>
        <taxon>Dendrobatinae</taxon>
        <taxon>Ranitomeya</taxon>
    </lineage>
</organism>
<name>A0ABN9M2H8_9NEOB</name>